<evidence type="ECO:0000313" key="2">
    <source>
        <dbReference type="EMBL" id="EAW30789.1"/>
    </source>
</evidence>
<dbReference type="eggNOG" id="COG3054">
    <property type="taxonomic scope" value="Bacteria"/>
</dbReference>
<name>A0YEF3_9GAMM</name>
<keyword evidence="1" id="KW-0732">Signal</keyword>
<protein>
    <recommendedName>
        <fullName evidence="4">Transcriptional regulator</fullName>
    </recommendedName>
</protein>
<dbReference type="InterPro" id="IPR006513">
    <property type="entry name" value="YtfJ_HI0045"/>
</dbReference>
<feature type="chain" id="PRO_5002630711" description="Transcriptional regulator" evidence="1">
    <location>
        <begin position="22"/>
        <end position="185"/>
    </location>
</feature>
<organism evidence="2 3">
    <name type="scientific">marine gamma proteobacterium HTCC2143</name>
    <dbReference type="NCBI Taxonomy" id="247633"/>
    <lineage>
        <taxon>Bacteria</taxon>
        <taxon>Pseudomonadati</taxon>
        <taxon>Pseudomonadota</taxon>
        <taxon>Gammaproteobacteria</taxon>
        <taxon>Cellvibrionales</taxon>
        <taxon>Spongiibacteraceae</taxon>
        <taxon>BD1-7 clade</taxon>
    </lineage>
</organism>
<dbReference type="OrthoDB" id="5689995at2"/>
<dbReference type="EMBL" id="AAVT01000006">
    <property type="protein sequence ID" value="EAW30789.1"/>
    <property type="molecule type" value="Genomic_DNA"/>
</dbReference>
<evidence type="ECO:0000256" key="1">
    <source>
        <dbReference type="SAM" id="SignalP"/>
    </source>
</evidence>
<dbReference type="Pfam" id="PF09695">
    <property type="entry name" value="YtfJ_HI0045"/>
    <property type="match status" value="1"/>
</dbReference>
<reference evidence="2 3" key="1">
    <citation type="journal article" date="2010" name="J. Bacteriol.">
        <title>Genome sequence of the oligotrophic marine Gammaproteobacterium HTCC2143, isolated from the Oregon Coast.</title>
        <authorList>
            <person name="Oh H.M."/>
            <person name="Kang I."/>
            <person name="Ferriera S."/>
            <person name="Giovannoni S.J."/>
            <person name="Cho J.C."/>
        </authorList>
    </citation>
    <scope>NUCLEOTIDE SEQUENCE [LARGE SCALE GENOMIC DNA]</scope>
    <source>
        <strain evidence="2 3">HTCC2143</strain>
    </source>
</reference>
<dbReference type="STRING" id="247633.GP2143_02659"/>
<feature type="signal peptide" evidence="1">
    <location>
        <begin position="1"/>
        <end position="21"/>
    </location>
</feature>
<keyword evidence="3" id="KW-1185">Reference proteome</keyword>
<gene>
    <name evidence="2" type="ORF">GP2143_02659</name>
</gene>
<proteinExistence type="predicted"/>
<evidence type="ECO:0000313" key="3">
    <source>
        <dbReference type="Proteomes" id="UP000004931"/>
    </source>
</evidence>
<sequence>MFIQQLVCGVFLAFISTLAFAQGPLVDSPLPALTIADRGELLMEKGDFSFRPWSTEHNPGKVHIVQYFGATKSDSELFKPFTDLLQDSLGVGKYHVTTIVNLDAAVWGTSSFVISELKSNKRKYPLSTIVLDQEGSGIGRWKLGEEGAGLAIIDQEGVVRYFTKTPMTDAEMDASLDLVKARVDS</sequence>
<dbReference type="Proteomes" id="UP000004931">
    <property type="component" value="Unassembled WGS sequence"/>
</dbReference>
<accession>A0YEF3</accession>
<dbReference type="AlphaFoldDB" id="A0YEF3"/>
<comment type="caution">
    <text evidence="2">The sequence shown here is derived from an EMBL/GenBank/DDBJ whole genome shotgun (WGS) entry which is preliminary data.</text>
</comment>
<evidence type="ECO:0008006" key="4">
    <source>
        <dbReference type="Google" id="ProtNLM"/>
    </source>
</evidence>